<protein>
    <recommendedName>
        <fullName evidence="15 16">Type III pantothenate kinase</fullName>
        <ecNumber evidence="6 16">2.7.1.33</ecNumber>
    </recommendedName>
    <alternativeName>
        <fullName evidence="16">PanK-III</fullName>
    </alternativeName>
    <alternativeName>
        <fullName evidence="16">Pantothenic acid kinase</fullName>
    </alternativeName>
</protein>
<comment type="caution">
    <text evidence="17">The sequence shown here is derived from an EMBL/GenBank/DDBJ whole genome shotgun (WGS) entry which is preliminary data.</text>
</comment>
<evidence type="ECO:0000256" key="14">
    <source>
        <dbReference type="ARBA" id="ARBA00038036"/>
    </source>
</evidence>
<evidence type="ECO:0000256" key="1">
    <source>
        <dbReference type="ARBA" id="ARBA00001206"/>
    </source>
</evidence>
<comment type="cofactor">
    <cofactor evidence="16">
        <name>NH4(+)</name>
        <dbReference type="ChEBI" id="CHEBI:28938"/>
    </cofactor>
    <cofactor evidence="16">
        <name>K(+)</name>
        <dbReference type="ChEBI" id="CHEBI:29103"/>
    </cofactor>
    <text evidence="16">A monovalent cation. Ammonium or potassium.</text>
</comment>
<evidence type="ECO:0000256" key="6">
    <source>
        <dbReference type="ARBA" id="ARBA00012102"/>
    </source>
</evidence>
<accession>A0A9D1K090</accession>
<keyword evidence="8 16" id="KW-0808">Transferase</keyword>
<keyword evidence="7 16" id="KW-0963">Cytoplasm</keyword>
<comment type="catalytic activity">
    <reaction evidence="1 16">
        <text>(R)-pantothenate + ATP = (R)-4'-phosphopantothenate + ADP + H(+)</text>
        <dbReference type="Rhea" id="RHEA:16373"/>
        <dbReference type="ChEBI" id="CHEBI:10986"/>
        <dbReference type="ChEBI" id="CHEBI:15378"/>
        <dbReference type="ChEBI" id="CHEBI:29032"/>
        <dbReference type="ChEBI" id="CHEBI:30616"/>
        <dbReference type="ChEBI" id="CHEBI:456216"/>
        <dbReference type="EC" id="2.7.1.33"/>
    </reaction>
</comment>
<dbReference type="GO" id="GO:0005524">
    <property type="term" value="F:ATP binding"/>
    <property type="evidence" value="ECO:0007669"/>
    <property type="project" value="UniProtKB-UniRule"/>
</dbReference>
<dbReference type="AlphaFoldDB" id="A0A9D1K090"/>
<evidence type="ECO:0000256" key="4">
    <source>
        <dbReference type="ARBA" id="ARBA00005225"/>
    </source>
</evidence>
<feature type="binding site" evidence="16">
    <location>
        <position position="129"/>
    </location>
    <ligand>
        <name>K(+)</name>
        <dbReference type="ChEBI" id="CHEBI:29103"/>
    </ligand>
</feature>
<reference evidence="17" key="2">
    <citation type="journal article" date="2021" name="PeerJ">
        <title>Extensive microbial diversity within the chicken gut microbiome revealed by metagenomics and culture.</title>
        <authorList>
            <person name="Gilroy R."/>
            <person name="Ravi A."/>
            <person name="Getino M."/>
            <person name="Pursley I."/>
            <person name="Horton D.L."/>
            <person name="Alikhan N.F."/>
            <person name="Baker D."/>
            <person name="Gharbi K."/>
            <person name="Hall N."/>
            <person name="Watson M."/>
            <person name="Adriaenssens E.M."/>
            <person name="Foster-Nyarko E."/>
            <person name="Jarju S."/>
            <person name="Secka A."/>
            <person name="Antonio M."/>
            <person name="Oren A."/>
            <person name="Chaudhuri R.R."/>
            <person name="La Ragione R."/>
            <person name="Hildebrand F."/>
            <person name="Pallen M.J."/>
        </authorList>
    </citation>
    <scope>NUCLEOTIDE SEQUENCE</scope>
    <source>
        <strain evidence="17">CHK199-13235</strain>
    </source>
</reference>
<reference evidence="17" key="1">
    <citation type="submission" date="2020-10" db="EMBL/GenBank/DDBJ databases">
        <authorList>
            <person name="Gilroy R."/>
        </authorList>
    </citation>
    <scope>NUCLEOTIDE SEQUENCE</scope>
    <source>
        <strain evidence="17">CHK199-13235</strain>
    </source>
</reference>
<evidence type="ECO:0000256" key="16">
    <source>
        <dbReference type="HAMAP-Rule" id="MF_01274"/>
    </source>
</evidence>
<dbReference type="NCBIfam" id="TIGR00671">
    <property type="entry name" value="baf"/>
    <property type="match status" value="1"/>
</dbReference>
<feature type="active site" description="Proton acceptor" evidence="16">
    <location>
        <position position="109"/>
    </location>
</feature>
<evidence type="ECO:0000256" key="2">
    <source>
        <dbReference type="ARBA" id="ARBA00001958"/>
    </source>
</evidence>
<evidence type="ECO:0000256" key="11">
    <source>
        <dbReference type="ARBA" id="ARBA00022840"/>
    </source>
</evidence>
<dbReference type="HAMAP" id="MF_01274">
    <property type="entry name" value="Pantothen_kinase_3"/>
    <property type="match status" value="1"/>
</dbReference>
<comment type="subcellular location">
    <subcellularLocation>
        <location evidence="3 16">Cytoplasm</location>
    </subcellularLocation>
</comment>
<dbReference type="InterPro" id="IPR004619">
    <property type="entry name" value="Type_III_PanK"/>
</dbReference>
<proteinExistence type="inferred from homology"/>
<evidence type="ECO:0000313" key="17">
    <source>
        <dbReference type="EMBL" id="HIS77061.1"/>
    </source>
</evidence>
<dbReference type="EC" id="2.7.1.33" evidence="6 16"/>
<comment type="pathway">
    <text evidence="4 16">Cofactor biosynthesis; coenzyme A biosynthesis; CoA from (R)-pantothenate: step 1/5.</text>
</comment>
<evidence type="ECO:0000256" key="15">
    <source>
        <dbReference type="ARBA" id="ARBA00040883"/>
    </source>
</evidence>
<evidence type="ECO:0000256" key="12">
    <source>
        <dbReference type="ARBA" id="ARBA00022958"/>
    </source>
</evidence>
<evidence type="ECO:0000313" key="18">
    <source>
        <dbReference type="Proteomes" id="UP000824002"/>
    </source>
</evidence>
<evidence type="ECO:0000256" key="9">
    <source>
        <dbReference type="ARBA" id="ARBA00022741"/>
    </source>
</evidence>
<evidence type="ECO:0000256" key="13">
    <source>
        <dbReference type="ARBA" id="ARBA00022993"/>
    </source>
</evidence>
<dbReference type="SUPFAM" id="SSF53067">
    <property type="entry name" value="Actin-like ATPase domain"/>
    <property type="match status" value="2"/>
</dbReference>
<dbReference type="GO" id="GO:0005737">
    <property type="term" value="C:cytoplasm"/>
    <property type="evidence" value="ECO:0007669"/>
    <property type="project" value="UniProtKB-SubCell"/>
</dbReference>
<evidence type="ECO:0000256" key="8">
    <source>
        <dbReference type="ARBA" id="ARBA00022679"/>
    </source>
</evidence>
<organism evidence="17 18">
    <name type="scientific">Candidatus Merdivicinus excrementipullorum</name>
    <dbReference type="NCBI Taxonomy" id="2840867"/>
    <lineage>
        <taxon>Bacteria</taxon>
        <taxon>Bacillati</taxon>
        <taxon>Bacillota</taxon>
        <taxon>Clostridia</taxon>
        <taxon>Eubacteriales</taxon>
        <taxon>Oscillospiraceae</taxon>
        <taxon>Oscillospiraceae incertae sedis</taxon>
        <taxon>Candidatus Merdivicinus</taxon>
    </lineage>
</organism>
<dbReference type="NCBIfam" id="NF009855">
    <property type="entry name" value="PRK13321.1"/>
    <property type="match status" value="1"/>
</dbReference>
<name>A0A9D1K090_9FIRM</name>
<sequence length="259" mass="27422">MLLALDVGNTNICIGCIKGEEILFTGRLSTDHSKTADEYAISFNSIIRLYGYQAADVDGSIISSVVPPLNQTLKDAVNRLTGTTPLLVGPGVKSGLNILLDNPAQTGSDLVVDAVAAIAQYPKPLIIIDMGTATTVSVVNEQGGYMGGLILPGVRISQDTLTGRTSQLPRISLEPPAHVIGRNTIDCMKSGAIFGQAAMLDGLVERIEEELGQKTTVIATGGLAGCIVPYCKREIIYDNNLLLKGLRIIYEKNAGKPRG</sequence>
<comment type="caution">
    <text evidence="16">Lacks conserved residue(s) required for the propagation of feature annotation.</text>
</comment>
<keyword evidence="10 16" id="KW-0418">Kinase</keyword>
<dbReference type="Pfam" id="PF03309">
    <property type="entry name" value="Pan_kinase"/>
    <property type="match status" value="1"/>
</dbReference>
<evidence type="ECO:0000256" key="3">
    <source>
        <dbReference type="ARBA" id="ARBA00004496"/>
    </source>
</evidence>
<feature type="binding site" evidence="16">
    <location>
        <position position="132"/>
    </location>
    <ligand>
        <name>ATP</name>
        <dbReference type="ChEBI" id="CHEBI:30616"/>
    </ligand>
</feature>
<keyword evidence="11 16" id="KW-0067">ATP-binding</keyword>
<feature type="binding site" evidence="16">
    <location>
        <begin position="6"/>
        <end position="13"/>
    </location>
    <ligand>
        <name>ATP</name>
        <dbReference type="ChEBI" id="CHEBI:30616"/>
    </ligand>
</feature>
<dbReference type="GO" id="GO:0015937">
    <property type="term" value="P:coenzyme A biosynthetic process"/>
    <property type="evidence" value="ECO:0007669"/>
    <property type="project" value="UniProtKB-UniRule"/>
</dbReference>
<evidence type="ECO:0000256" key="10">
    <source>
        <dbReference type="ARBA" id="ARBA00022777"/>
    </source>
</evidence>
<keyword evidence="9 16" id="KW-0547">Nucleotide-binding</keyword>
<dbReference type="PANTHER" id="PTHR34265">
    <property type="entry name" value="TYPE III PANTOTHENATE KINASE"/>
    <property type="match status" value="1"/>
</dbReference>
<comment type="function">
    <text evidence="16">Catalyzes the phosphorylation of pantothenate (Pan), the first step in CoA biosynthesis.</text>
</comment>
<feature type="binding site" evidence="16">
    <location>
        <begin position="107"/>
        <end position="110"/>
    </location>
    <ligand>
        <name>substrate</name>
    </ligand>
</feature>
<dbReference type="Gene3D" id="3.30.420.40">
    <property type="match status" value="2"/>
</dbReference>
<evidence type="ECO:0000256" key="7">
    <source>
        <dbReference type="ARBA" id="ARBA00022490"/>
    </source>
</evidence>
<feature type="binding site" evidence="16">
    <location>
        <position position="184"/>
    </location>
    <ligand>
        <name>substrate</name>
    </ligand>
</feature>
<gene>
    <name evidence="16" type="primary">coaX</name>
    <name evidence="17" type="ORF">IAB51_09710</name>
</gene>
<comment type="similarity">
    <text evidence="14 16">Belongs to the type III pantothenate kinase family.</text>
</comment>
<dbReference type="GO" id="GO:0046872">
    <property type="term" value="F:metal ion binding"/>
    <property type="evidence" value="ECO:0007669"/>
    <property type="project" value="UniProtKB-KW"/>
</dbReference>
<dbReference type="GO" id="GO:0004594">
    <property type="term" value="F:pantothenate kinase activity"/>
    <property type="evidence" value="ECO:0007669"/>
    <property type="project" value="UniProtKB-UniRule"/>
</dbReference>
<dbReference type="EMBL" id="DVJP01000066">
    <property type="protein sequence ID" value="HIS77061.1"/>
    <property type="molecule type" value="Genomic_DNA"/>
</dbReference>
<dbReference type="CDD" id="cd24015">
    <property type="entry name" value="ASKHA_NBD_PanK-III"/>
    <property type="match status" value="1"/>
</dbReference>
<evidence type="ECO:0000256" key="5">
    <source>
        <dbReference type="ARBA" id="ARBA00011738"/>
    </source>
</evidence>
<keyword evidence="12 16" id="KW-0630">Potassium</keyword>
<dbReference type="PANTHER" id="PTHR34265:SF1">
    <property type="entry name" value="TYPE III PANTOTHENATE KINASE"/>
    <property type="match status" value="1"/>
</dbReference>
<comment type="cofactor">
    <cofactor evidence="2">
        <name>K(+)</name>
        <dbReference type="ChEBI" id="CHEBI:29103"/>
    </cofactor>
</comment>
<dbReference type="InterPro" id="IPR043129">
    <property type="entry name" value="ATPase_NBD"/>
</dbReference>
<keyword evidence="13 16" id="KW-0173">Coenzyme A biosynthesis</keyword>
<comment type="subunit">
    <text evidence="5 16">Homodimer.</text>
</comment>
<dbReference type="Proteomes" id="UP000824002">
    <property type="component" value="Unassembled WGS sequence"/>
</dbReference>
<keyword evidence="16" id="KW-0479">Metal-binding</keyword>